<name>A0A1L5BMG6_SPHIB</name>
<dbReference type="InterPro" id="IPR016181">
    <property type="entry name" value="Acyl_CoA_acyltransferase"/>
</dbReference>
<organism evidence="1 2">
    <name type="scientific">Sphingobium indicum (strain DSM 16412 / CCM 7286 / MTCC 6364 / B90A)</name>
    <dbReference type="NCBI Taxonomy" id="861109"/>
    <lineage>
        <taxon>Bacteria</taxon>
        <taxon>Pseudomonadati</taxon>
        <taxon>Pseudomonadota</taxon>
        <taxon>Alphaproteobacteria</taxon>
        <taxon>Sphingomonadales</taxon>
        <taxon>Sphingomonadaceae</taxon>
        <taxon>Sphingobium</taxon>
    </lineage>
</organism>
<evidence type="ECO:0000313" key="2">
    <source>
        <dbReference type="Proteomes" id="UP000004550"/>
    </source>
</evidence>
<dbReference type="SUPFAM" id="SSF55729">
    <property type="entry name" value="Acyl-CoA N-acyltransferases (Nat)"/>
    <property type="match status" value="1"/>
</dbReference>
<dbReference type="KEGG" id="sinb:SIDU_05965"/>
<protein>
    <recommendedName>
        <fullName evidence="3">N-acetyltransferase domain-containing protein</fullName>
    </recommendedName>
</protein>
<dbReference type="EMBL" id="CP013070">
    <property type="protein sequence ID" value="APL94085.1"/>
    <property type="molecule type" value="Genomic_DNA"/>
</dbReference>
<evidence type="ECO:0000313" key="1">
    <source>
        <dbReference type="EMBL" id="APL94085.1"/>
    </source>
</evidence>
<evidence type="ECO:0008006" key="3">
    <source>
        <dbReference type="Google" id="ProtNLM"/>
    </source>
</evidence>
<sequence length="153" mass="17298">MGRVEVVTARATHIGPVATRLRNIDRIECEAMGHSPKQALRNGFLLSDRCWTALVDGRPEAMFGAVTVSALDRRKTVWFLGTDEVYRHGRLLLAWGPGLIRRAVDSRWWAGNLVSSANGKAIRLLEAWGFTVEPEEQMVNGVPFRHFWMIRDV</sequence>
<gene>
    <name evidence="1" type="ORF">SIDU_05965</name>
</gene>
<dbReference type="Proteomes" id="UP000004550">
    <property type="component" value="Chromosome"/>
</dbReference>
<accession>A0A1L5BMG6</accession>
<dbReference type="AlphaFoldDB" id="A0A1L5BMG6"/>
<reference evidence="1 2" key="1">
    <citation type="journal article" date="2012" name="J. Bacteriol.">
        <title>Genome sequence of Sphingobium indicum B90A, a hexachlorocyclohexane-degrading bacterium.</title>
        <authorList>
            <person name="Anand S."/>
            <person name="Sangwan N."/>
            <person name="Lata P."/>
            <person name="Kaur J."/>
            <person name="Dua A."/>
            <person name="Singh A.K."/>
            <person name="Verma M."/>
            <person name="Kaur J."/>
            <person name="Khurana J.P."/>
            <person name="Khurana P."/>
            <person name="Mathur S."/>
            <person name="Lal R."/>
        </authorList>
    </citation>
    <scope>NUCLEOTIDE SEQUENCE [LARGE SCALE GENOMIC DNA]</scope>
    <source>
        <strain evidence="2">DSM 16412 / CCM 7286 / MTCC 6364 / B90A</strain>
    </source>
</reference>
<dbReference type="RefSeq" id="WP_007685889.1">
    <property type="nucleotide sequence ID" value="NZ_CP013070.1"/>
</dbReference>
<proteinExistence type="predicted"/>